<evidence type="ECO:0000256" key="1">
    <source>
        <dbReference type="SAM" id="Phobius"/>
    </source>
</evidence>
<feature type="transmembrane region" description="Helical" evidence="1">
    <location>
        <begin position="5"/>
        <end position="23"/>
    </location>
</feature>
<keyword evidence="1" id="KW-0472">Membrane</keyword>
<accession>A0A553CJC2</accession>
<gene>
    <name evidence="2" type="ORF">FNW17_10755</name>
</gene>
<dbReference type="RefSeq" id="WP_144071636.1">
    <property type="nucleotide sequence ID" value="NZ_VJZR01000009.1"/>
</dbReference>
<keyword evidence="1" id="KW-1133">Transmembrane helix</keyword>
<dbReference type="Proteomes" id="UP000318585">
    <property type="component" value="Unassembled WGS sequence"/>
</dbReference>
<organism evidence="2 3">
    <name type="scientific">Flavobacterium franklandianum</name>
    <dbReference type="NCBI Taxonomy" id="2594430"/>
    <lineage>
        <taxon>Bacteria</taxon>
        <taxon>Pseudomonadati</taxon>
        <taxon>Bacteroidota</taxon>
        <taxon>Flavobacteriia</taxon>
        <taxon>Flavobacteriales</taxon>
        <taxon>Flavobacteriaceae</taxon>
        <taxon>Flavobacterium</taxon>
    </lineage>
</organism>
<proteinExistence type="predicted"/>
<keyword evidence="1" id="KW-0812">Transmembrane</keyword>
<sequence length="77" mass="8400">MKNTVLKYYIAVFYLCSTFVMFGQPGTGSDNGGVDDGGTGDTTPGTPIDDYVWVLAIIAILFVFLKFRAIQKNKIQG</sequence>
<reference evidence="2 3" key="1">
    <citation type="submission" date="2019-07" db="EMBL/GenBank/DDBJ databases">
        <title>Novel species of Flavobacterium.</title>
        <authorList>
            <person name="Liu Q."/>
            <person name="Xin Y.-H."/>
        </authorList>
    </citation>
    <scope>NUCLEOTIDE SEQUENCE [LARGE SCALE GENOMIC DNA]</scope>
    <source>
        <strain evidence="2 3">LB3P56</strain>
    </source>
</reference>
<evidence type="ECO:0000313" key="2">
    <source>
        <dbReference type="EMBL" id="TRX20589.1"/>
    </source>
</evidence>
<dbReference type="AlphaFoldDB" id="A0A553CJC2"/>
<feature type="transmembrane region" description="Helical" evidence="1">
    <location>
        <begin position="51"/>
        <end position="69"/>
    </location>
</feature>
<dbReference type="EMBL" id="VJZR01000009">
    <property type="protein sequence ID" value="TRX20589.1"/>
    <property type="molecule type" value="Genomic_DNA"/>
</dbReference>
<name>A0A553CJC2_9FLAO</name>
<protein>
    <submittedName>
        <fullName evidence="2">Signal peptidase</fullName>
    </submittedName>
</protein>
<keyword evidence="3" id="KW-1185">Reference proteome</keyword>
<comment type="caution">
    <text evidence="2">The sequence shown here is derived from an EMBL/GenBank/DDBJ whole genome shotgun (WGS) entry which is preliminary data.</text>
</comment>
<evidence type="ECO:0000313" key="3">
    <source>
        <dbReference type="Proteomes" id="UP000318585"/>
    </source>
</evidence>